<dbReference type="EMBL" id="CP136964">
    <property type="protein sequence ID" value="WOS96356.1"/>
    <property type="molecule type" value="Genomic_DNA"/>
</dbReference>
<evidence type="ECO:0000313" key="3">
    <source>
        <dbReference type="Proteomes" id="UP000243626"/>
    </source>
</evidence>
<name>A0AAF0YIW1_9STAP</name>
<dbReference type="RefSeq" id="WP_068128097.1">
    <property type="nucleotide sequence ID" value="NZ_CP136964.1"/>
</dbReference>
<keyword evidence="1" id="KW-1133">Transmembrane helix</keyword>
<accession>A0AAF0YIW1</accession>
<keyword evidence="3" id="KW-1185">Reference proteome</keyword>
<dbReference type="KEGG" id="nmy:CJ229_001020"/>
<keyword evidence="1" id="KW-0472">Membrane</keyword>
<sequence length="71" mass="8069">MVKQEQITILAITALLITLSIYFLIDFYIHAPLYELDHVFGSSQAAFFVQDQIANSDTNDTLEFASKTLNR</sequence>
<feature type="transmembrane region" description="Helical" evidence="1">
    <location>
        <begin position="7"/>
        <end position="29"/>
    </location>
</feature>
<reference evidence="2 3" key="2">
    <citation type="submission" date="2023-10" db="EMBL/GenBank/DDBJ databases">
        <authorList>
            <person name="Choi B."/>
        </authorList>
    </citation>
    <scope>NUCLEOTIDE SEQUENCE [LARGE SCALE GENOMIC DNA]</scope>
    <source>
        <strain evidence="2 3">UMB0959</strain>
    </source>
</reference>
<evidence type="ECO:0000256" key="1">
    <source>
        <dbReference type="SAM" id="Phobius"/>
    </source>
</evidence>
<gene>
    <name evidence="2" type="ORF">CJ229_001020</name>
</gene>
<dbReference type="Proteomes" id="UP000243626">
    <property type="component" value="Chromosome"/>
</dbReference>
<dbReference type="AlphaFoldDB" id="A0AAF0YIW1"/>
<proteinExistence type="predicted"/>
<organism evidence="2 3">
    <name type="scientific">Nosocomiicoccus massiliensis</name>
    <dbReference type="NCBI Taxonomy" id="1232430"/>
    <lineage>
        <taxon>Bacteria</taxon>
        <taxon>Bacillati</taxon>
        <taxon>Bacillota</taxon>
        <taxon>Bacilli</taxon>
        <taxon>Bacillales</taxon>
        <taxon>Staphylococcaceae</taxon>
        <taxon>Nosocomiicoccus</taxon>
    </lineage>
</organism>
<reference evidence="3" key="1">
    <citation type="submission" date="2017-09" db="EMBL/GenBank/DDBJ databases">
        <title>Bacterial strain isolated from the female urinary microbiota.</title>
        <authorList>
            <person name="Thomas-White K."/>
            <person name="Kumar N."/>
            <person name="Forster S."/>
            <person name="Putonti C."/>
            <person name="Lawley T."/>
            <person name="Wolfe A.J."/>
        </authorList>
    </citation>
    <scope>NUCLEOTIDE SEQUENCE [LARGE SCALE GENOMIC DNA]</scope>
    <source>
        <strain evidence="3">UMB0959</strain>
    </source>
</reference>
<keyword evidence="1" id="KW-0812">Transmembrane</keyword>
<protein>
    <submittedName>
        <fullName evidence="2">Uncharacterized protein</fullName>
    </submittedName>
</protein>
<evidence type="ECO:0000313" key="2">
    <source>
        <dbReference type="EMBL" id="WOS96356.1"/>
    </source>
</evidence>